<dbReference type="Pfam" id="PF08762">
    <property type="entry name" value="CRPV_capsid"/>
    <property type="match status" value="1"/>
</dbReference>
<dbReference type="InterPro" id="IPR014872">
    <property type="entry name" value="Dicistrovirus_capsid-polyPr_C"/>
</dbReference>
<comment type="subcellular location">
    <subcellularLocation>
        <location evidence="1">Virion</location>
    </subcellularLocation>
</comment>
<evidence type="ECO:0000259" key="4">
    <source>
        <dbReference type="Pfam" id="PF08762"/>
    </source>
</evidence>
<organism evidence="5">
    <name type="scientific">Riboviria sp</name>
    <dbReference type="NCBI Taxonomy" id="2585031"/>
    <lineage>
        <taxon>Viruses</taxon>
        <taxon>Riboviria</taxon>
    </lineage>
</organism>
<feature type="domain" description="Dicistrovirus capsid-polyprotein C-terminal" evidence="4">
    <location>
        <begin position="592"/>
        <end position="765"/>
    </location>
</feature>
<dbReference type="SUPFAM" id="SSF88633">
    <property type="entry name" value="Positive stranded ssRNA viruses"/>
    <property type="match status" value="3"/>
</dbReference>
<dbReference type="GO" id="GO:0005198">
    <property type="term" value="F:structural molecule activity"/>
    <property type="evidence" value="ECO:0007669"/>
    <property type="project" value="InterPro"/>
</dbReference>
<evidence type="ECO:0000313" key="5">
    <source>
        <dbReference type="EMBL" id="QRQ90181.1"/>
    </source>
</evidence>
<dbReference type="EMBL" id="MW347823">
    <property type="protein sequence ID" value="QRQ90181.1"/>
    <property type="molecule type" value="Genomic_RNA"/>
</dbReference>
<feature type="domain" description="Picornavirus capsid" evidence="3">
    <location>
        <begin position="425"/>
        <end position="512"/>
    </location>
</feature>
<dbReference type="InterPro" id="IPR033703">
    <property type="entry name" value="Rhv-like"/>
</dbReference>
<dbReference type="InterPro" id="IPR029053">
    <property type="entry name" value="Viral_coat"/>
</dbReference>
<dbReference type="Pfam" id="PF00073">
    <property type="entry name" value="Rhv"/>
    <property type="match status" value="1"/>
</dbReference>
<dbReference type="CDD" id="cd00205">
    <property type="entry name" value="rhv_like"/>
    <property type="match status" value="2"/>
</dbReference>
<protein>
    <recommendedName>
        <fullName evidence="6">Structural polyprotein</fullName>
    </recommendedName>
</protein>
<keyword evidence="2" id="KW-0946">Virion</keyword>
<dbReference type="GO" id="GO:0044423">
    <property type="term" value="C:virion component"/>
    <property type="evidence" value="ECO:0007669"/>
    <property type="project" value="UniProtKB-KW"/>
</dbReference>
<sequence length="784" mass="85293">MADSTMVCNTIDGVEINANTVGTGVSNFVNEACSDMTFRGETYRPLPEMITDNTSAQDINSFFSRPRRLWYGVYNAFYNDDKQIFSTIVGSSYMKDWHYEKMKGAFGFRATFCYKIVFTATPFHGGIMRFAFAPTADKPIPRGNNILAVSQLPGVDIDLSESTSATIKIPWVSPLNFLPVQAPSTQVVEDTNLGVVYLSKMTEAIVGAGAEAPTYTIWTWLEDLELIGARASQVTVFPEAQAGKFERHGKSASSKESDAIPGNVSNILSAGSKLSMWLGSKVPLISSYAGPVSWVLRESAKVAASYGWSKPIDSKPAAKVIRTLNVSQWNSDTPYTGHNLGLFADNAVCAYPGFAGTDLDEMSFEYVLGVSAAISAPTYAKTDGVGKVLYTCSLAPDSMKLSSNNVNNSKFGLSYLPIWVAPVCGLAQLFQLYRGGFKFRIKLAKTCYHTGRLLVGFNPTNRSNAYENFVPADSSSNSAFYEPISYKSVIWDLRDDSVLDFECPFIAPVSYLPTGQPFGDFFIRVLDELECPDTVSATLRFVVEVSCLPDFEFAIPVTPDMSIYPLNGAAPLADVEAQSGKFEPTKPTNTVDAANYCIGERIRSIKQLLLRASLYTVAVNGSTTQVYSQVEFPTITAGAEKAMENESRDYLNWLGSAYIYRRGSVCVSAVATSPDTLLTAYHGLGTSIDMSPVVTENVGAVHVKMPYYSAVSRSATTTTVLQPYDVYDFVTVAVSGPSTTRPVAIYRSVADDFQLGAFVGFPPITVSDVSANTRLLKTSIISKI</sequence>
<evidence type="ECO:0000256" key="1">
    <source>
        <dbReference type="ARBA" id="ARBA00004328"/>
    </source>
</evidence>
<reference evidence="5" key="1">
    <citation type="submission" date="2020-11" db="EMBL/GenBank/DDBJ databases">
        <title>Viral genomes from river ports along the Yangtze River in China.</title>
        <authorList>
            <person name="Lu J."/>
            <person name="Shen Q."/>
            <person name="Yang S."/>
            <person name="Zhang W."/>
        </authorList>
    </citation>
    <scope>NUCLEOTIDE SEQUENCE</scope>
    <source>
        <strain evidence="5">5cz-RDRP-2</strain>
    </source>
</reference>
<dbReference type="Gene3D" id="2.60.120.20">
    <property type="match status" value="3"/>
</dbReference>
<proteinExistence type="predicted"/>
<evidence type="ECO:0000256" key="2">
    <source>
        <dbReference type="ARBA" id="ARBA00022844"/>
    </source>
</evidence>
<dbReference type="InterPro" id="IPR001676">
    <property type="entry name" value="Picornavirus_capsid"/>
</dbReference>
<accession>A0A893A3W3</accession>
<name>A0A893A3W3_9VIRU</name>
<evidence type="ECO:0000259" key="3">
    <source>
        <dbReference type="Pfam" id="PF00073"/>
    </source>
</evidence>
<evidence type="ECO:0008006" key="6">
    <source>
        <dbReference type="Google" id="ProtNLM"/>
    </source>
</evidence>